<dbReference type="Proteomes" id="UP001143474">
    <property type="component" value="Unassembled WGS sequence"/>
</dbReference>
<sequence length="57" mass="5398">MSGSTGGAGRQVMAQAPDAGHGGVGGRTRTWGAVGLCGGPPRDGGPPDGGPGGERLR</sequence>
<comment type="caution">
    <text evidence="2">The sequence shown here is derived from an EMBL/GenBank/DDBJ whole genome shotgun (WGS) entry which is preliminary data.</text>
</comment>
<feature type="compositionally biased region" description="Gly residues" evidence="1">
    <location>
        <begin position="35"/>
        <end position="57"/>
    </location>
</feature>
<accession>A0A9W6HWJ4</accession>
<evidence type="ECO:0000313" key="2">
    <source>
        <dbReference type="EMBL" id="GLK07636.1"/>
    </source>
</evidence>
<reference evidence="2" key="1">
    <citation type="journal article" date="2014" name="Int. J. Syst. Evol. Microbiol.">
        <title>Complete genome sequence of Corynebacterium casei LMG S-19264T (=DSM 44701T), isolated from a smear-ripened cheese.</title>
        <authorList>
            <consortium name="US DOE Joint Genome Institute (JGI-PGF)"/>
            <person name="Walter F."/>
            <person name="Albersmeier A."/>
            <person name="Kalinowski J."/>
            <person name="Ruckert C."/>
        </authorList>
    </citation>
    <scope>NUCLEOTIDE SEQUENCE</scope>
    <source>
        <strain evidence="2">VKM Ac-2007</strain>
    </source>
</reference>
<evidence type="ECO:0000313" key="3">
    <source>
        <dbReference type="Proteomes" id="UP001143474"/>
    </source>
</evidence>
<gene>
    <name evidence="2" type="ORF">GCM10017600_10410</name>
</gene>
<keyword evidence="3" id="KW-1185">Reference proteome</keyword>
<name>A0A9W6HWJ4_9ACTN</name>
<organism evidence="2 3">
    <name type="scientific">Streptosporangium carneum</name>
    <dbReference type="NCBI Taxonomy" id="47481"/>
    <lineage>
        <taxon>Bacteria</taxon>
        <taxon>Bacillati</taxon>
        <taxon>Actinomycetota</taxon>
        <taxon>Actinomycetes</taxon>
        <taxon>Streptosporangiales</taxon>
        <taxon>Streptosporangiaceae</taxon>
        <taxon>Streptosporangium</taxon>
    </lineage>
</organism>
<evidence type="ECO:0000256" key="1">
    <source>
        <dbReference type="SAM" id="MobiDB-lite"/>
    </source>
</evidence>
<protein>
    <submittedName>
        <fullName evidence="2">Uncharacterized protein</fullName>
    </submittedName>
</protein>
<dbReference type="EMBL" id="BSEV01000001">
    <property type="protein sequence ID" value="GLK07636.1"/>
    <property type="molecule type" value="Genomic_DNA"/>
</dbReference>
<dbReference type="AlphaFoldDB" id="A0A9W6HWJ4"/>
<feature type="region of interest" description="Disordered" evidence="1">
    <location>
        <begin position="1"/>
        <end position="57"/>
    </location>
</feature>
<proteinExistence type="predicted"/>
<reference evidence="2" key="2">
    <citation type="submission" date="2023-01" db="EMBL/GenBank/DDBJ databases">
        <authorList>
            <person name="Sun Q."/>
            <person name="Evtushenko L."/>
        </authorList>
    </citation>
    <scope>NUCLEOTIDE SEQUENCE</scope>
    <source>
        <strain evidence="2">VKM Ac-2007</strain>
    </source>
</reference>